<dbReference type="SUPFAM" id="SSF144091">
    <property type="entry name" value="Rhomboid-like"/>
    <property type="match status" value="1"/>
</dbReference>
<keyword evidence="4 5" id="KW-0472">Membrane</keyword>
<keyword evidence="7" id="KW-0378">Hydrolase</keyword>
<feature type="transmembrane region" description="Helical" evidence="5">
    <location>
        <begin position="85"/>
        <end position="103"/>
    </location>
</feature>
<keyword evidence="2 5" id="KW-0812">Transmembrane</keyword>
<dbReference type="Pfam" id="PF01694">
    <property type="entry name" value="Rhomboid"/>
    <property type="match status" value="1"/>
</dbReference>
<accession>A0A6N6MBV0</accession>
<dbReference type="OrthoDB" id="9813074at2"/>
<evidence type="ECO:0000259" key="6">
    <source>
        <dbReference type="Pfam" id="PF01694"/>
    </source>
</evidence>
<feature type="transmembrane region" description="Helical" evidence="5">
    <location>
        <begin position="136"/>
        <end position="157"/>
    </location>
</feature>
<keyword evidence="3 5" id="KW-1133">Transmembrane helix</keyword>
<evidence type="ECO:0000256" key="2">
    <source>
        <dbReference type="ARBA" id="ARBA00022692"/>
    </source>
</evidence>
<dbReference type="InterPro" id="IPR035952">
    <property type="entry name" value="Rhomboid-like_sf"/>
</dbReference>
<dbReference type="PANTHER" id="PTHR43731:SF34">
    <property type="entry name" value="PEPTIDASE S54 RHOMBOID DOMAIN-CONTAINING PROTEIN"/>
    <property type="match status" value="1"/>
</dbReference>
<proteinExistence type="predicted"/>
<dbReference type="Gene3D" id="1.20.1540.10">
    <property type="entry name" value="Rhomboid-like"/>
    <property type="match status" value="1"/>
</dbReference>
<evidence type="ECO:0000256" key="4">
    <source>
        <dbReference type="ARBA" id="ARBA00023136"/>
    </source>
</evidence>
<dbReference type="PANTHER" id="PTHR43731">
    <property type="entry name" value="RHOMBOID PROTEASE"/>
    <property type="match status" value="1"/>
</dbReference>
<dbReference type="GO" id="GO:0016020">
    <property type="term" value="C:membrane"/>
    <property type="evidence" value="ECO:0007669"/>
    <property type="project" value="UniProtKB-SubCell"/>
</dbReference>
<dbReference type="AlphaFoldDB" id="A0A6N6MBV0"/>
<evidence type="ECO:0000256" key="5">
    <source>
        <dbReference type="SAM" id="Phobius"/>
    </source>
</evidence>
<keyword evidence="8" id="KW-1185">Reference proteome</keyword>
<dbReference type="RefSeq" id="WP_151165991.1">
    <property type="nucleotide sequence ID" value="NZ_WACR01000001.1"/>
</dbReference>
<feature type="transmembrane region" description="Helical" evidence="5">
    <location>
        <begin position="44"/>
        <end position="65"/>
    </location>
</feature>
<feature type="transmembrane region" description="Helical" evidence="5">
    <location>
        <begin position="6"/>
        <end position="23"/>
    </location>
</feature>
<protein>
    <submittedName>
        <fullName evidence="7">Rhomboid family intramembrane serine protease</fullName>
    </submittedName>
</protein>
<feature type="transmembrane region" description="Helical" evidence="5">
    <location>
        <begin position="110"/>
        <end position="130"/>
    </location>
</feature>
<dbReference type="EMBL" id="WACR01000001">
    <property type="protein sequence ID" value="KAB1066003.1"/>
    <property type="molecule type" value="Genomic_DNA"/>
</dbReference>
<evidence type="ECO:0000256" key="3">
    <source>
        <dbReference type="ARBA" id="ARBA00022989"/>
    </source>
</evidence>
<dbReference type="GO" id="GO:0004252">
    <property type="term" value="F:serine-type endopeptidase activity"/>
    <property type="evidence" value="ECO:0007669"/>
    <property type="project" value="InterPro"/>
</dbReference>
<dbReference type="InterPro" id="IPR022764">
    <property type="entry name" value="Peptidase_S54_rhomboid_dom"/>
</dbReference>
<dbReference type="GO" id="GO:0006508">
    <property type="term" value="P:proteolysis"/>
    <property type="evidence" value="ECO:0007669"/>
    <property type="project" value="UniProtKB-KW"/>
</dbReference>
<evidence type="ECO:0000256" key="1">
    <source>
        <dbReference type="ARBA" id="ARBA00004141"/>
    </source>
</evidence>
<sequence>MIVTYVIIAACVIMSLAAFNDFSKFEKWKFSAYHVVHAKEQYRLITHAFIHGSWAHLFINMFVFWQFGGVVERNFAAMFGAKGTLYYIVLYLGGVLVASLPALKKHRDDYNYAAVGASGAVASVLFSYIIMHPVNLLYLFFIIPIPAFLVGILYLWYENRMENSQDNIAHDAHYWGAVYGAVVTILFKPVLAMDFVNQIVNTVSGLF</sequence>
<evidence type="ECO:0000313" key="8">
    <source>
        <dbReference type="Proteomes" id="UP000435357"/>
    </source>
</evidence>
<keyword evidence="7" id="KW-0645">Protease</keyword>
<comment type="caution">
    <text evidence="7">The sequence shown here is derived from an EMBL/GenBank/DDBJ whole genome shotgun (WGS) entry which is preliminary data.</text>
</comment>
<dbReference type="InterPro" id="IPR050925">
    <property type="entry name" value="Rhomboid_protease_S54"/>
</dbReference>
<gene>
    <name evidence="7" type="ORF">F3059_00595</name>
</gene>
<name>A0A6N6MBV0_9FLAO</name>
<dbReference type="Proteomes" id="UP000435357">
    <property type="component" value="Unassembled WGS sequence"/>
</dbReference>
<evidence type="ECO:0000313" key="7">
    <source>
        <dbReference type="EMBL" id="KAB1066003.1"/>
    </source>
</evidence>
<reference evidence="7 8" key="1">
    <citation type="submission" date="2019-09" db="EMBL/GenBank/DDBJ databases">
        <title>Genomes of Cryomorphaceae.</title>
        <authorList>
            <person name="Bowman J.P."/>
        </authorList>
    </citation>
    <scope>NUCLEOTIDE SEQUENCE [LARGE SCALE GENOMIC DNA]</scope>
    <source>
        <strain evidence="7 8">KCTC 52047</strain>
    </source>
</reference>
<organism evidence="7 8">
    <name type="scientific">Salibacter halophilus</name>
    <dbReference type="NCBI Taxonomy" id="1803916"/>
    <lineage>
        <taxon>Bacteria</taxon>
        <taxon>Pseudomonadati</taxon>
        <taxon>Bacteroidota</taxon>
        <taxon>Flavobacteriia</taxon>
        <taxon>Flavobacteriales</taxon>
        <taxon>Salibacteraceae</taxon>
        <taxon>Salibacter</taxon>
    </lineage>
</organism>
<comment type="subcellular location">
    <subcellularLocation>
        <location evidence="1">Membrane</location>
        <topology evidence="1">Multi-pass membrane protein</topology>
    </subcellularLocation>
</comment>
<feature type="domain" description="Peptidase S54 rhomboid" evidence="6">
    <location>
        <begin position="40"/>
        <end position="187"/>
    </location>
</feature>